<keyword evidence="9 11" id="KW-0472">Membrane</keyword>
<keyword evidence="16" id="KW-0675">Receptor</keyword>
<dbReference type="GO" id="GO:0009279">
    <property type="term" value="C:cell outer membrane"/>
    <property type="evidence" value="ECO:0007669"/>
    <property type="project" value="UniProtKB-SubCell"/>
</dbReference>
<dbReference type="InterPro" id="IPR036942">
    <property type="entry name" value="Beta-barrel_TonB_sf"/>
</dbReference>
<name>F4QJK6_9CAUL</name>
<dbReference type="eggNOG" id="COG4771">
    <property type="taxonomic scope" value="Bacteria"/>
</dbReference>
<evidence type="ECO:0000256" key="13">
    <source>
        <dbReference type="SAM" id="SignalP"/>
    </source>
</evidence>
<comment type="subcellular location">
    <subcellularLocation>
        <location evidence="1 11">Cell outer membrane</location>
        <topology evidence="1 11">Multi-pass membrane protein</topology>
    </subcellularLocation>
</comment>
<dbReference type="STRING" id="715226.ABI_03890"/>
<dbReference type="GO" id="GO:0006826">
    <property type="term" value="P:iron ion transport"/>
    <property type="evidence" value="ECO:0007669"/>
    <property type="project" value="UniProtKB-KW"/>
</dbReference>
<evidence type="ECO:0000256" key="10">
    <source>
        <dbReference type="ARBA" id="ARBA00023237"/>
    </source>
</evidence>
<dbReference type="RefSeq" id="WP_006271125.1">
    <property type="nucleotide sequence ID" value="NZ_GL883077.1"/>
</dbReference>
<evidence type="ECO:0000256" key="9">
    <source>
        <dbReference type="ARBA" id="ARBA00023136"/>
    </source>
</evidence>
<dbReference type="Pfam" id="PF07715">
    <property type="entry name" value="Plug"/>
    <property type="match status" value="1"/>
</dbReference>
<keyword evidence="7" id="KW-0406">Ion transport</keyword>
<evidence type="ECO:0000256" key="4">
    <source>
        <dbReference type="ARBA" id="ARBA00022496"/>
    </source>
</evidence>
<evidence type="ECO:0000256" key="6">
    <source>
        <dbReference type="ARBA" id="ARBA00023004"/>
    </source>
</evidence>
<dbReference type="CDD" id="cd01347">
    <property type="entry name" value="ligand_gated_channel"/>
    <property type="match status" value="1"/>
</dbReference>
<dbReference type="PROSITE" id="PS52016">
    <property type="entry name" value="TONB_DEPENDENT_REC_3"/>
    <property type="match status" value="1"/>
</dbReference>
<evidence type="ECO:0000256" key="3">
    <source>
        <dbReference type="ARBA" id="ARBA00022452"/>
    </source>
</evidence>
<keyword evidence="3 11" id="KW-1134">Transmembrane beta strand</keyword>
<keyword evidence="6" id="KW-0408">Iron</keyword>
<evidence type="ECO:0000256" key="8">
    <source>
        <dbReference type="ARBA" id="ARBA00023077"/>
    </source>
</evidence>
<evidence type="ECO:0000256" key="7">
    <source>
        <dbReference type="ARBA" id="ARBA00023065"/>
    </source>
</evidence>
<comment type="similarity">
    <text evidence="11 12">Belongs to the TonB-dependent receptor family.</text>
</comment>
<evidence type="ECO:0000256" key="12">
    <source>
        <dbReference type="RuleBase" id="RU003357"/>
    </source>
</evidence>
<keyword evidence="17" id="KW-1185">Reference proteome</keyword>
<evidence type="ECO:0000256" key="2">
    <source>
        <dbReference type="ARBA" id="ARBA00022448"/>
    </source>
</evidence>
<feature type="signal peptide" evidence="13">
    <location>
        <begin position="1"/>
        <end position="28"/>
    </location>
</feature>
<dbReference type="SUPFAM" id="SSF56935">
    <property type="entry name" value="Porins"/>
    <property type="match status" value="1"/>
</dbReference>
<dbReference type="Pfam" id="PF00593">
    <property type="entry name" value="TonB_dep_Rec_b-barrel"/>
    <property type="match status" value="1"/>
</dbReference>
<evidence type="ECO:0000313" key="17">
    <source>
        <dbReference type="Proteomes" id="UP000006512"/>
    </source>
</evidence>
<keyword evidence="8 12" id="KW-0798">TonB box</keyword>
<feature type="domain" description="TonB-dependent receptor plug" evidence="15">
    <location>
        <begin position="46"/>
        <end position="154"/>
    </location>
</feature>
<gene>
    <name evidence="16" type="ORF">ABI_03890</name>
</gene>
<dbReference type="Gene3D" id="2.40.170.20">
    <property type="entry name" value="TonB-dependent receptor, beta-barrel domain"/>
    <property type="match status" value="1"/>
</dbReference>
<dbReference type="EMBL" id="GL883077">
    <property type="protein sequence ID" value="EGF91957.1"/>
    <property type="molecule type" value="Genomic_DNA"/>
</dbReference>
<feature type="chain" id="PRO_5003320282" evidence="13">
    <location>
        <begin position="29"/>
        <end position="779"/>
    </location>
</feature>
<evidence type="ECO:0000259" key="14">
    <source>
        <dbReference type="Pfam" id="PF00593"/>
    </source>
</evidence>
<dbReference type="PANTHER" id="PTHR32552">
    <property type="entry name" value="FERRICHROME IRON RECEPTOR-RELATED"/>
    <property type="match status" value="1"/>
</dbReference>
<dbReference type="InterPro" id="IPR012910">
    <property type="entry name" value="Plug_dom"/>
</dbReference>
<keyword evidence="4" id="KW-0410">Iron transport</keyword>
<proteinExistence type="inferred from homology"/>
<evidence type="ECO:0000256" key="1">
    <source>
        <dbReference type="ARBA" id="ARBA00004571"/>
    </source>
</evidence>
<evidence type="ECO:0000256" key="11">
    <source>
        <dbReference type="PROSITE-ProRule" id="PRU01360"/>
    </source>
</evidence>
<feature type="domain" description="TonB-dependent receptor-like beta-barrel" evidence="14">
    <location>
        <begin position="331"/>
        <end position="742"/>
    </location>
</feature>
<dbReference type="InterPro" id="IPR039426">
    <property type="entry name" value="TonB-dep_rcpt-like"/>
</dbReference>
<evidence type="ECO:0000313" key="16">
    <source>
        <dbReference type="EMBL" id="EGF91957.1"/>
    </source>
</evidence>
<keyword evidence="10 11" id="KW-0998">Cell outer membrane</keyword>
<dbReference type="HOGENOM" id="CLU_008287_15_0_5"/>
<reference evidence="17" key="1">
    <citation type="submission" date="2011-03" db="EMBL/GenBank/DDBJ databases">
        <title>Draft genome sequence of Brevundimonas diminuta.</title>
        <authorList>
            <person name="Brown P.J.B."/>
            <person name="Buechlein A."/>
            <person name="Hemmerich C."/>
            <person name="Brun Y.V."/>
        </authorList>
    </citation>
    <scope>NUCLEOTIDE SEQUENCE [LARGE SCALE GENOMIC DNA]</scope>
    <source>
        <strain evidence="17">C19</strain>
    </source>
</reference>
<dbReference type="PANTHER" id="PTHR32552:SF81">
    <property type="entry name" value="TONB-DEPENDENT OUTER MEMBRANE RECEPTOR"/>
    <property type="match status" value="1"/>
</dbReference>
<keyword evidence="5 11" id="KW-0812">Transmembrane</keyword>
<protein>
    <submittedName>
        <fullName evidence="16">TonB dependent receptor family protein</fullName>
    </submittedName>
</protein>
<organism evidence="16 17">
    <name type="scientific">Asticcacaulis biprosthecium C19</name>
    <dbReference type="NCBI Taxonomy" id="715226"/>
    <lineage>
        <taxon>Bacteria</taxon>
        <taxon>Pseudomonadati</taxon>
        <taxon>Pseudomonadota</taxon>
        <taxon>Alphaproteobacteria</taxon>
        <taxon>Caulobacterales</taxon>
        <taxon>Caulobacteraceae</taxon>
        <taxon>Asticcacaulis</taxon>
    </lineage>
</organism>
<evidence type="ECO:0000256" key="5">
    <source>
        <dbReference type="ARBA" id="ARBA00022692"/>
    </source>
</evidence>
<dbReference type="OrthoDB" id="7167567at2"/>
<evidence type="ECO:0000259" key="15">
    <source>
        <dbReference type="Pfam" id="PF07715"/>
    </source>
</evidence>
<sequence>MTYLSRLLACSCLVSGLALSFSAAPAFAQDAETEVVITAQKRPEPLSRAPLSVAVVTGEQMERNGAHDLKALQTLTPSLLITSTANEAQTTARLRGVGTVGDNPGLESSVGVTIDGVLRPRTATAMSDLGILDRVEILKGPQSDTYGKGASAGIIQVVTKLPSLTPSQSYELTAGSQWTLGASAYLTGPLADSLAGSLYLATRQRDGQYDIHTGDGPRTQTDDNDTNYDSIRGQLLYAPHGSLRLRLIADYTRRDESCCAGTAIAIGGTRGYIDSLSDDEGTASVVDPEGRQAWANRPTGQEIVDGGLSLQTDIAITPTLKLTSISAARYWDHNSGYDADFSSADVYYRNEGGSFGNRFNTVSQEVRLNGKTWRFDWMAGIFLDQEDLTRNDETLYGEDYEAYLSLLLSAGANPARVSEITGLPVGQSFVPGQGAHDVHDQRERNAAVFGHVDWFVTDNLTVLIGARRNHQKKSLVSRYTTSDAGIACANATASKSVICQAYSNPAFTHLTNVQGSEESATVGSIKVKWQITPGIMTYASYGEGWKGAGFNLDREQTSAFAADRNTSFGAETSRAYELGGKARFFDGRLAVDGTLFDQRFRNFQLNTFLGTSFLVTSIPNLRSKGVELETRYHTGFGLNLRAGATYTDAKFGPEAITGLPLLANNTPSFAPEWSSAFGLDYSRMVHGLKLTASLDGRYNSDYNTGSDLAPIKVQKAYTLYNGRVGIGAPDGNWTLELWGLNLTDETYYQVAFSAPFQSGSFKAFTGNPRTVGLTLRLKH</sequence>
<dbReference type="InterPro" id="IPR000531">
    <property type="entry name" value="Beta-barrel_TonB"/>
</dbReference>
<dbReference type="AlphaFoldDB" id="F4QJK6"/>
<dbReference type="Proteomes" id="UP000006512">
    <property type="component" value="Unassembled WGS sequence"/>
</dbReference>
<accession>F4QJK6</accession>
<keyword evidence="2 11" id="KW-0813">Transport</keyword>
<keyword evidence="13" id="KW-0732">Signal</keyword>